<sequence>MPLEVQSVTQHKSSNDTHVSVLGITRAEEPHFKASTRGNYGVAVFDGMNCSYGVCCLADRFSDGK</sequence>
<name>A0AA88W1Z5_9ASTE</name>
<organism evidence="1 2">
    <name type="scientific">Escallonia herrerae</name>
    <dbReference type="NCBI Taxonomy" id="1293975"/>
    <lineage>
        <taxon>Eukaryota</taxon>
        <taxon>Viridiplantae</taxon>
        <taxon>Streptophyta</taxon>
        <taxon>Embryophyta</taxon>
        <taxon>Tracheophyta</taxon>
        <taxon>Spermatophyta</taxon>
        <taxon>Magnoliopsida</taxon>
        <taxon>eudicotyledons</taxon>
        <taxon>Gunneridae</taxon>
        <taxon>Pentapetalae</taxon>
        <taxon>asterids</taxon>
        <taxon>campanulids</taxon>
        <taxon>Escalloniales</taxon>
        <taxon>Escalloniaceae</taxon>
        <taxon>Escallonia</taxon>
    </lineage>
</organism>
<accession>A0AA88W1Z5</accession>
<keyword evidence="2" id="KW-1185">Reference proteome</keyword>
<dbReference type="Proteomes" id="UP001188597">
    <property type="component" value="Unassembled WGS sequence"/>
</dbReference>
<proteinExistence type="predicted"/>
<dbReference type="AlphaFoldDB" id="A0AA88W1Z5"/>
<dbReference type="EMBL" id="JAVXUP010000890">
    <property type="protein sequence ID" value="KAK3019227.1"/>
    <property type="molecule type" value="Genomic_DNA"/>
</dbReference>
<reference evidence="1" key="1">
    <citation type="submission" date="2022-12" db="EMBL/GenBank/DDBJ databases">
        <title>Draft genome assemblies for two species of Escallonia (Escalloniales).</title>
        <authorList>
            <person name="Chanderbali A."/>
            <person name="Dervinis C."/>
            <person name="Anghel I."/>
            <person name="Soltis D."/>
            <person name="Soltis P."/>
            <person name="Zapata F."/>
        </authorList>
    </citation>
    <scope>NUCLEOTIDE SEQUENCE</scope>
    <source>
        <strain evidence="1">UCBG64.0493</strain>
        <tissue evidence="1">Leaf</tissue>
    </source>
</reference>
<evidence type="ECO:0000313" key="1">
    <source>
        <dbReference type="EMBL" id="KAK3019227.1"/>
    </source>
</evidence>
<evidence type="ECO:0000313" key="2">
    <source>
        <dbReference type="Proteomes" id="UP001188597"/>
    </source>
</evidence>
<gene>
    <name evidence="1" type="ORF">RJ639_003810</name>
</gene>
<protein>
    <submittedName>
        <fullName evidence="1">Uncharacterized protein</fullName>
    </submittedName>
</protein>
<comment type="caution">
    <text evidence="1">The sequence shown here is derived from an EMBL/GenBank/DDBJ whole genome shotgun (WGS) entry which is preliminary data.</text>
</comment>